<feature type="compositionally biased region" description="Acidic residues" evidence="1">
    <location>
        <begin position="290"/>
        <end position="311"/>
    </location>
</feature>
<sequence length="421" mass="46766">VKDAVYRARFACQLISACSPVALLSERKHFRTECQKSASRFFSVEYESNEVFFHINVVHDPFEFYISQLSLEKKVGRWGDGASGRVTEKRDFFGISLNNMSEGSCSSVSIECSLCSLNGLSTPESLCAHMQQRHSMNSAVIEYLHFDDTHTFQRWLESVEDSRGERSGYVAREDDEATAHDNEYYLLCRRRSPVLKRRRLAVGQTRSMSAFTSAAIQPVACTAFVHVIESLSGWVSVRYCLEHCGHSSYHATSSRMTPRLRRSNDKGECLTAQRSSFGHLKRNSSSILNDSEDEDYASEECVSEESMEDETPQLKSSILDCLMEGLSSSGISCEPSSVSVSKKATVAERKAILGTIESELAAAKADVSSIKDTVSNESRTNVDALISERLESAVDRLRSLTKMLAELAIEIRAGNSDIATS</sequence>
<evidence type="ECO:0000313" key="3">
    <source>
        <dbReference type="Proteomes" id="UP000031036"/>
    </source>
</evidence>
<proteinExistence type="predicted"/>
<organism evidence="2 3">
    <name type="scientific">Toxocara canis</name>
    <name type="common">Canine roundworm</name>
    <dbReference type="NCBI Taxonomy" id="6265"/>
    <lineage>
        <taxon>Eukaryota</taxon>
        <taxon>Metazoa</taxon>
        <taxon>Ecdysozoa</taxon>
        <taxon>Nematoda</taxon>
        <taxon>Chromadorea</taxon>
        <taxon>Rhabditida</taxon>
        <taxon>Spirurina</taxon>
        <taxon>Ascaridomorpha</taxon>
        <taxon>Ascaridoidea</taxon>
        <taxon>Toxocaridae</taxon>
        <taxon>Toxocara</taxon>
    </lineage>
</organism>
<name>A0A0B2US38_TOXCA</name>
<gene>
    <name evidence="2" type="primary">K02D10.4</name>
    <name evidence="2" type="ORF">Tcan_03936</name>
</gene>
<dbReference type="Proteomes" id="UP000031036">
    <property type="component" value="Unassembled WGS sequence"/>
</dbReference>
<protein>
    <submittedName>
        <fullName evidence="2">Uncharacterized protein K02D10.4</fullName>
    </submittedName>
</protein>
<dbReference type="OrthoDB" id="5874132at2759"/>
<keyword evidence="3" id="KW-1185">Reference proteome</keyword>
<feature type="non-terminal residue" evidence="2">
    <location>
        <position position="1"/>
    </location>
</feature>
<dbReference type="PANTHER" id="PTHR33936:SF1">
    <property type="entry name" value="PROTEIN CBG06911"/>
    <property type="match status" value="1"/>
</dbReference>
<evidence type="ECO:0000256" key="1">
    <source>
        <dbReference type="SAM" id="MobiDB-lite"/>
    </source>
</evidence>
<dbReference type="InterPro" id="IPR052797">
    <property type="entry name" value="RegFact_GeneExpr_CellDeath"/>
</dbReference>
<dbReference type="STRING" id="6265.A0A0B2US38"/>
<dbReference type="AlphaFoldDB" id="A0A0B2US38"/>
<accession>A0A0B2US38</accession>
<reference evidence="2 3" key="1">
    <citation type="submission" date="2014-11" db="EMBL/GenBank/DDBJ databases">
        <title>Genetic blueprint of the zoonotic pathogen Toxocara canis.</title>
        <authorList>
            <person name="Zhu X.-Q."/>
            <person name="Korhonen P.K."/>
            <person name="Cai H."/>
            <person name="Young N.D."/>
            <person name="Nejsum P."/>
            <person name="von Samson-Himmelstjerna G."/>
            <person name="Boag P.R."/>
            <person name="Tan P."/>
            <person name="Li Q."/>
            <person name="Min J."/>
            <person name="Yang Y."/>
            <person name="Wang X."/>
            <person name="Fang X."/>
            <person name="Hall R.S."/>
            <person name="Hofmann A."/>
            <person name="Sternberg P.W."/>
            <person name="Jex A.R."/>
            <person name="Gasser R.B."/>
        </authorList>
    </citation>
    <scope>NUCLEOTIDE SEQUENCE [LARGE SCALE GENOMIC DNA]</scope>
    <source>
        <strain evidence="2">PN_DK_2014</strain>
    </source>
</reference>
<dbReference type="PANTHER" id="PTHR33936">
    <property type="entry name" value="PROTEIN CBG17840"/>
    <property type="match status" value="1"/>
</dbReference>
<dbReference type="EMBL" id="JPKZ01003284">
    <property type="protein sequence ID" value="KHN72213.1"/>
    <property type="molecule type" value="Genomic_DNA"/>
</dbReference>
<comment type="caution">
    <text evidence="2">The sequence shown here is derived from an EMBL/GenBank/DDBJ whole genome shotgun (WGS) entry which is preliminary data.</text>
</comment>
<evidence type="ECO:0000313" key="2">
    <source>
        <dbReference type="EMBL" id="KHN72213.1"/>
    </source>
</evidence>
<feature type="region of interest" description="Disordered" evidence="1">
    <location>
        <begin position="281"/>
        <end position="311"/>
    </location>
</feature>